<dbReference type="EMBL" id="QSHZ01000018">
    <property type="protein sequence ID" value="RHC54937.1"/>
    <property type="molecule type" value="Genomic_DNA"/>
</dbReference>
<dbReference type="Proteomes" id="UP000283975">
    <property type="component" value="Unassembled WGS sequence"/>
</dbReference>
<protein>
    <submittedName>
        <fullName evidence="3">Sugar phosphate isomerase/epimerase</fullName>
    </submittedName>
</protein>
<dbReference type="AlphaFoldDB" id="A0A414ATR2"/>
<organism evidence="3 4">
    <name type="scientific">Enterocloster bolteae</name>
    <dbReference type="NCBI Taxonomy" id="208479"/>
    <lineage>
        <taxon>Bacteria</taxon>
        <taxon>Bacillati</taxon>
        <taxon>Bacillota</taxon>
        <taxon>Clostridia</taxon>
        <taxon>Lachnospirales</taxon>
        <taxon>Lachnospiraceae</taxon>
        <taxon>Enterocloster</taxon>
    </lineage>
</organism>
<name>A0A414ATR2_9FIRM</name>
<evidence type="ECO:0000313" key="4">
    <source>
        <dbReference type="Proteomes" id="UP000283975"/>
    </source>
</evidence>
<dbReference type="InterPro" id="IPR050417">
    <property type="entry name" value="Sugar_Epim/Isomerase"/>
</dbReference>
<gene>
    <name evidence="3" type="ORF">DW839_17210</name>
</gene>
<evidence type="ECO:0000313" key="3">
    <source>
        <dbReference type="EMBL" id="RHC54937.1"/>
    </source>
</evidence>
<evidence type="ECO:0000256" key="1">
    <source>
        <dbReference type="ARBA" id="ARBA00023235"/>
    </source>
</evidence>
<dbReference type="PANTHER" id="PTHR43489">
    <property type="entry name" value="ISOMERASE"/>
    <property type="match status" value="1"/>
</dbReference>
<keyword evidence="1 3" id="KW-0413">Isomerase</keyword>
<proteinExistence type="predicted"/>
<dbReference type="SUPFAM" id="SSF51658">
    <property type="entry name" value="Xylose isomerase-like"/>
    <property type="match status" value="1"/>
</dbReference>
<feature type="domain" description="Xylose isomerase-like TIM barrel" evidence="2">
    <location>
        <begin position="28"/>
        <end position="266"/>
    </location>
</feature>
<comment type="caution">
    <text evidence="3">The sequence shown here is derived from an EMBL/GenBank/DDBJ whole genome shotgun (WGS) entry which is preliminary data.</text>
</comment>
<evidence type="ECO:0000259" key="2">
    <source>
        <dbReference type="Pfam" id="PF01261"/>
    </source>
</evidence>
<dbReference type="InterPro" id="IPR013022">
    <property type="entry name" value="Xyl_isomerase-like_TIM-brl"/>
</dbReference>
<sequence>MKIAVTVAGSEAKESAFVVWRGFKESIKKASECGYDGVELALKDASEIDEGRLKQWLELYGMEVSCISTGQVFADRGMYFTHQDPVIHRETVGVFAGLIKLASVFGGKVNIGRARGFIPKGSSRQMTEKRFIETMREICDIAGQYNVEMILEPVNRYEINFINSVDEGAAILEQVGRTNCGLQPDVFHMNIEDDDIGKSLMRNKKWIRYVHFADSNRYAPGMGHIDFQGVFDALRMADYDGWVSVEILPGEDPDKMAKTSIQYLKPLIQQYNKS</sequence>
<accession>A0A414ATR2</accession>
<dbReference type="InterPro" id="IPR036237">
    <property type="entry name" value="Xyl_isomerase-like_sf"/>
</dbReference>
<dbReference type="Pfam" id="PF01261">
    <property type="entry name" value="AP_endonuc_2"/>
    <property type="match status" value="1"/>
</dbReference>
<dbReference type="Gene3D" id="3.20.20.150">
    <property type="entry name" value="Divalent-metal-dependent TIM barrel enzymes"/>
    <property type="match status" value="1"/>
</dbReference>
<dbReference type="GO" id="GO:0016853">
    <property type="term" value="F:isomerase activity"/>
    <property type="evidence" value="ECO:0007669"/>
    <property type="project" value="UniProtKB-KW"/>
</dbReference>
<dbReference type="PANTHER" id="PTHR43489:SF7">
    <property type="entry name" value="3-DEHYDRO-D-GULOSIDE 4-EPIMERASE-RELATED"/>
    <property type="match status" value="1"/>
</dbReference>
<reference evidence="3 4" key="1">
    <citation type="submission" date="2018-08" db="EMBL/GenBank/DDBJ databases">
        <title>A genome reference for cultivated species of the human gut microbiota.</title>
        <authorList>
            <person name="Zou Y."/>
            <person name="Xue W."/>
            <person name="Luo G."/>
        </authorList>
    </citation>
    <scope>NUCLEOTIDE SEQUENCE [LARGE SCALE GENOMIC DNA]</scope>
    <source>
        <strain evidence="3 4">AM35-14</strain>
    </source>
</reference>